<accession>A0ABT9VIQ9</accession>
<dbReference type="SMART" id="SM00966">
    <property type="entry name" value="SpoVT_AbrB"/>
    <property type="match status" value="1"/>
</dbReference>
<keyword evidence="3" id="KW-1185">Reference proteome</keyword>
<dbReference type="InterPro" id="IPR007159">
    <property type="entry name" value="SpoVT-AbrB_dom"/>
</dbReference>
<dbReference type="Pfam" id="PF04014">
    <property type="entry name" value="MazE_antitoxin"/>
    <property type="match status" value="1"/>
</dbReference>
<dbReference type="SUPFAM" id="SSF89447">
    <property type="entry name" value="AbrB/MazE/MraZ-like"/>
    <property type="match status" value="1"/>
</dbReference>
<dbReference type="EMBL" id="JAUSTQ010000021">
    <property type="protein sequence ID" value="MDQ0160858.1"/>
    <property type="molecule type" value="Genomic_DNA"/>
</dbReference>
<dbReference type="Gene3D" id="2.10.260.10">
    <property type="match status" value="1"/>
</dbReference>
<evidence type="ECO:0000259" key="1">
    <source>
        <dbReference type="SMART" id="SM00966"/>
    </source>
</evidence>
<evidence type="ECO:0000313" key="2">
    <source>
        <dbReference type="EMBL" id="MDQ0160858.1"/>
    </source>
</evidence>
<organism evidence="2 3">
    <name type="scientific">Alkalibacillus salilacus</name>
    <dbReference type="NCBI Taxonomy" id="284582"/>
    <lineage>
        <taxon>Bacteria</taxon>
        <taxon>Bacillati</taxon>
        <taxon>Bacillota</taxon>
        <taxon>Bacilli</taxon>
        <taxon>Bacillales</taxon>
        <taxon>Bacillaceae</taxon>
        <taxon>Alkalibacillus</taxon>
    </lineage>
</organism>
<comment type="caution">
    <text evidence="2">The sequence shown here is derived from an EMBL/GenBank/DDBJ whole genome shotgun (WGS) entry which is preliminary data.</text>
</comment>
<proteinExistence type="predicted"/>
<dbReference type="InterPro" id="IPR037914">
    <property type="entry name" value="SpoVT-AbrB_sf"/>
</dbReference>
<dbReference type="Proteomes" id="UP001224359">
    <property type="component" value="Unassembled WGS sequence"/>
</dbReference>
<protein>
    <submittedName>
        <fullName evidence="2">AbrB family looped-hinge helix DNA binding protein</fullName>
    </submittedName>
</protein>
<sequence length="88" mass="10154">MNKTLEREVTTVNKKVTLRNKNQVTIPTETVQMLNLHKGDAFEVSVENGRVVLIPVVTIEKDQSWFWTAEWQEGEEEAQKDIEQGNVK</sequence>
<gene>
    <name evidence="2" type="ORF">J2S77_002865</name>
</gene>
<feature type="non-terminal residue" evidence="2">
    <location>
        <position position="88"/>
    </location>
</feature>
<dbReference type="RefSeq" id="WP_306978401.1">
    <property type="nucleotide sequence ID" value="NZ_JAUSTQ010000021.1"/>
</dbReference>
<reference evidence="2 3" key="1">
    <citation type="submission" date="2023-07" db="EMBL/GenBank/DDBJ databases">
        <title>Genomic Encyclopedia of Type Strains, Phase IV (KMG-IV): sequencing the most valuable type-strain genomes for metagenomic binning, comparative biology and taxonomic classification.</title>
        <authorList>
            <person name="Goeker M."/>
        </authorList>
    </citation>
    <scope>NUCLEOTIDE SEQUENCE [LARGE SCALE GENOMIC DNA]</scope>
    <source>
        <strain evidence="2 3">DSM 16460</strain>
    </source>
</reference>
<evidence type="ECO:0000313" key="3">
    <source>
        <dbReference type="Proteomes" id="UP001224359"/>
    </source>
</evidence>
<dbReference type="NCBIfam" id="TIGR01439">
    <property type="entry name" value="lp_hng_hel_AbrB"/>
    <property type="match status" value="1"/>
</dbReference>
<name>A0ABT9VIQ9_9BACI</name>
<feature type="domain" description="SpoVT-AbrB" evidence="1">
    <location>
        <begin position="16"/>
        <end position="61"/>
    </location>
</feature>